<organism evidence="1 2">
    <name type="scientific">Candidatus Campbellbacteria bacterium RIFCSPHIGHO2_12_FULL_35_10</name>
    <dbReference type="NCBI Taxonomy" id="1797578"/>
    <lineage>
        <taxon>Bacteria</taxon>
        <taxon>Candidatus Campbelliibacteriota</taxon>
    </lineage>
</organism>
<comment type="caution">
    <text evidence="1">The sequence shown here is derived from an EMBL/GenBank/DDBJ whole genome shotgun (WGS) entry which is preliminary data.</text>
</comment>
<evidence type="ECO:0000313" key="1">
    <source>
        <dbReference type="EMBL" id="OGD67908.1"/>
    </source>
</evidence>
<proteinExistence type="predicted"/>
<gene>
    <name evidence="1" type="ORF">A3E89_02310</name>
</gene>
<dbReference type="Proteomes" id="UP000185891">
    <property type="component" value="Unassembled WGS sequence"/>
</dbReference>
<dbReference type="AlphaFoldDB" id="A0A1F5EKH1"/>
<protein>
    <submittedName>
        <fullName evidence="1">Uncharacterized protein</fullName>
    </submittedName>
</protein>
<reference evidence="1 2" key="1">
    <citation type="journal article" date="2016" name="Nat. Commun.">
        <title>Thousands of microbial genomes shed light on interconnected biogeochemical processes in an aquifer system.</title>
        <authorList>
            <person name="Anantharaman K."/>
            <person name="Brown C.T."/>
            <person name="Hug L.A."/>
            <person name="Sharon I."/>
            <person name="Castelle C.J."/>
            <person name="Probst A.J."/>
            <person name="Thomas B.C."/>
            <person name="Singh A."/>
            <person name="Wilkins M.J."/>
            <person name="Karaoz U."/>
            <person name="Brodie E.L."/>
            <person name="Williams K.H."/>
            <person name="Hubbard S.S."/>
            <person name="Banfield J.F."/>
        </authorList>
    </citation>
    <scope>NUCLEOTIDE SEQUENCE [LARGE SCALE GENOMIC DNA]</scope>
</reference>
<sequence length="82" mass="9428">MTEIQTKFTHKRGILVGIRDLTQEERDFFYRNVSREIGDISLIGCIDGENGLEYIVNLPEYVGGYFLLCLGEEPEPLRIDFA</sequence>
<name>A0A1F5EKH1_9BACT</name>
<evidence type="ECO:0000313" key="2">
    <source>
        <dbReference type="Proteomes" id="UP000185891"/>
    </source>
</evidence>
<dbReference type="EMBL" id="MFAA01000048">
    <property type="protein sequence ID" value="OGD67908.1"/>
    <property type="molecule type" value="Genomic_DNA"/>
</dbReference>
<accession>A0A1F5EKH1</accession>